<evidence type="ECO:0000313" key="6">
    <source>
        <dbReference type="Proteomes" id="UP001222403"/>
    </source>
</evidence>
<reference evidence="4" key="2">
    <citation type="submission" date="2023-01" db="EMBL/GenBank/DDBJ databases">
        <title>The prevalence of carbapenem-resistant bacteria in aquaculture in China and the genetic diversity of carbapenem-resistant genes.</title>
        <authorList>
            <person name="Wen R."/>
        </authorList>
    </citation>
    <scope>NUCLEOTIDE SEQUENCE</scope>
    <source>
        <strain evidence="4">PVA41-chromosome</strain>
    </source>
</reference>
<feature type="domain" description="Glycosyltransferase subfamily 4-like N-terminal" evidence="2">
    <location>
        <begin position="18"/>
        <end position="155"/>
    </location>
</feature>
<sequence length="375" mass="41894">MKFAIIGTNASTLIGFRKDLIKSLSSQGHDILAFAIDYTKEQENTVKNLGAIPIKYKLSRSGLNPISDIKTLLQLTKLLKENKPDIVFSYFSKPTILGTIAAYLAKTPRRIAMLEGLGFPFTQQPKKLKIKTRLIKIVQVLLYRISFSFLDNIIFLNHDAPKDLVEKYKLKVKKITILGGIGLNLNEYPYSKAPTDIIRFIFVGRLLAEKGIHEYVKASKIVKEKYPNTEFIVLGNLDKDNPGSLTKEELDNLISDGIIIHPGHVNNVQPWIANSSVFVLPSYREGIPRSTQEAMAMGRPIITTDAPGCRETVKDGVNGFLVPKFNAIALSDKMIHFIKNPDVINIMGAESNKIATSNYNVNIINENLIKVLTIK</sequence>
<feature type="domain" description="Glycosyl transferase family 1" evidence="1">
    <location>
        <begin position="195"/>
        <end position="347"/>
    </location>
</feature>
<name>A0AAX3RYP6_9GAMM</name>
<evidence type="ECO:0000313" key="4">
    <source>
        <dbReference type="EMBL" id="WFC06664.1"/>
    </source>
</evidence>
<evidence type="ECO:0000259" key="1">
    <source>
        <dbReference type="Pfam" id="PF00534"/>
    </source>
</evidence>
<keyword evidence="5" id="KW-1185">Reference proteome</keyword>
<protein>
    <submittedName>
        <fullName evidence="4">Glycosyltransferase family 4 protein</fullName>
    </submittedName>
</protein>
<proteinExistence type="predicted"/>
<dbReference type="InterPro" id="IPR001296">
    <property type="entry name" value="Glyco_trans_1"/>
</dbReference>
<evidence type="ECO:0000313" key="5">
    <source>
        <dbReference type="Proteomes" id="UP001057142"/>
    </source>
</evidence>
<dbReference type="Proteomes" id="UP001057142">
    <property type="component" value="Chromosome"/>
</dbReference>
<dbReference type="SUPFAM" id="SSF53756">
    <property type="entry name" value="UDP-Glycosyltransferase/glycogen phosphorylase"/>
    <property type="match status" value="1"/>
</dbReference>
<dbReference type="Gene3D" id="3.40.50.2000">
    <property type="entry name" value="Glycogen Phosphorylase B"/>
    <property type="match status" value="2"/>
</dbReference>
<dbReference type="Pfam" id="PF13477">
    <property type="entry name" value="Glyco_trans_4_2"/>
    <property type="match status" value="1"/>
</dbReference>
<dbReference type="GO" id="GO:0016757">
    <property type="term" value="F:glycosyltransferase activity"/>
    <property type="evidence" value="ECO:0007669"/>
    <property type="project" value="InterPro"/>
</dbReference>
<dbReference type="Pfam" id="PF00534">
    <property type="entry name" value="Glycos_transf_1"/>
    <property type="match status" value="1"/>
</dbReference>
<reference evidence="3" key="1">
    <citation type="journal article" date="2022" name="Front. Microbiol.">
        <title>Identification of a novel aminoglycoside O-nucleotidyltransferase AadA33 in Providencia vermicola.</title>
        <authorList>
            <person name="Feng C."/>
            <person name="Gao M."/>
            <person name="Jiang W."/>
            <person name="Shi W."/>
            <person name="Li A."/>
            <person name="Liu S."/>
            <person name="Zhang L."/>
            <person name="Zhang X."/>
            <person name="Li Q."/>
            <person name="Lin H."/>
            <person name="Lu J."/>
            <person name="Li K."/>
            <person name="Zhang H."/>
            <person name="Hu Y."/>
            <person name="Bao Q."/>
            <person name="Lin X."/>
        </authorList>
    </citation>
    <scope>NUCLEOTIDE SEQUENCE</scope>
    <source>
        <strain evidence="3">P13</strain>
    </source>
</reference>
<dbReference type="EMBL" id="CP097327">
    <property type="protein sequence ID" value="USB37731.1"/>
    <property type="molecule type" value="Genomic_DNA"/>
</dbReference>
<dbReference type="AlphaFoldDB" id="A0AAX3RYP6"/>
<dbReference type="GO" id="GO:1901135">
    <property type="term" value="P:carbohydrate derivative metabolic process"/>
    <property type="evidence" value="ECO:0007669"/>
    <property type="project" value="UniProtKB-ARBA"/>
</dbReference>
<gene>
    <name evidence="3" type="ORF">M5J11_04345</name>
    <name evidence="4" type="ORF">PG365_18700</name>
</gene>
<dbReference type="RefSeq" id="WP_251464791.1">
    <property type="nucleotide sequence ID" value="NZ_CP097327.1"/>
</dbReference>
<dbReference type="InterPro" id="IPR028098">
    <property type="entry name" value="Glyco_trans_4-like_N"/>
</dbReference>
<evidence type="ECO:0000259" key="2">
    <source>
        <dbReference type="Pfam" id="PF13477"/>
    </source>
</evidence>
<evidence type="ECO:0000313" key="3">
    <source>
        <dbReference type="EMBL" id="USB37731.1"/>
    </source>
</evidence>
<accession>A0AAX3RYP6</accession>
<dbReference type="CDD" id="cd03808">
    <property type="entry name" value="GT4_CapM-like"/>
    <property type="match status" value="1"/>
</dbReference>
<dbReference type="Proteomes" id="UP001222403">
    <property type="component" value="Chromosome"/>
</dbReference>
<organism evidence="4 6">
    <name type="scientific">Providencia vermicola</name>
    <dbReference type="NCBI Taxonomy" id="333965"/>
    <lineage>
        <taxon>Bacteria</taxon>
        <taxon>Pseudomonadati</taxon>
        <taxon>Pseudomonadota</taxon>
        <taxon>Gammaproteobacteria</taxon>
        <taxon>Enterobacterales</taxon>
        <taxon>Morganellaceae</taxon>
        <taxon>Providencia</taxon>
    </lineage>
</organism>
<dbReference type="EMBL" id="CP116222">
    <property type="protein sequence ID" value="WFC06664.1"/>
    <property type="molecule type" value="Genomic_DNA"/>
</dbReference>
<dbReference type="PANTHER" id="PTHR12526:SF638">
    <property type="entry name" value="SPORE COAT PROTEIN SA"/>
    <property type="match status" value="1"/>
</dbReference>
<dbReference type="PANTHER" id="PTHR12526">
    <property type="entry name" value="GLYCOSYLTRANSFERASE"/>
    <property type="match status" value="1"/>
</dbReference>